<keyword evidence="4" id="KW-1185">Reference proteome</keyword>
<name>A0A9W6ETH7_9FLAO</name>
<dbReference type="Proteomes" id="UP001143545">
    <property type="component" value="Unassembled WGS sequence"/>
</dbReference>
<proteinExistence type="inferred from homology"/>
<dbReference type="Pfam" id="PF01337">
    <property type="entry name" value="Barstar"/>
    <property type="match status" value="1"/>
</dbReference>
<evidence type="ECO:0000313" key="4">
    <source>
        <dbReference type="Proteomes" id="UP001143545"/>
    </source>
</evidence>
<dbReference type="InterPro" id="IPR035905">
    <property type="entry name" value="Barstar-like_sf"/>
</dbReference>
<dbReference type="AlphaFoldDB" id="A0A9W6ETH7"/>
<comment type="similarity">
    <text evidence="1">Belongs to the barstar family.</text>
</comment>
<accession>A0A9W6ETH7</accession>
<comment type="caution">
    <text evidence="3">The sequence shown here is derived from an EMBL/GenBank/DDBJ whole genome shotgun (WGS) entry which is preliminary data.</text>
</comment>
<dbReference type="InterPro" id="IPR000468">
    <property type="entry name" value="Barstar"/>
</dbReference>
<reference evidence="3" key="1">
    <citation type="submission" date="2022-07" db="EMBL/GenBank/DDBJ databases">
        <title>Taxonomy of Novel Oxalotrophic and Methylotrophic Bacteria.</title>
        <authorList>
            <person name="Sahin N."/>
            <person name="Tani A."/>
        </authorList>
    </citation>
    <scope>NUCLEOTIDE SEQUENCE</scope>
    <source>
        <strain evidence="3">AM327</strain>
    </source>
</reference>
<evidence type="ECO:0000313" key="3">
    <source>
        <dbReference type="EMBL" id="GLB51995.1"/>
    </source>
</evidence>
<dbReference type="SUPFAM" id="SSF52038">
    <property type="entry name" value="Barstar-related"/>
    <property type="match status" value="1"/>
</dbReference>
<gene>
    <name evidence="3" type="ORF">NBRC110019_10340</name>
</gene>
<dbReference type="RefSeq" id="WP_281753041.1">
    <property type="nucleotide sequence ID" value="NZ_BRVP01000005.1"/>
</dbReference>
<feature type="domain" description="Barstar (barnase inhibitor)" evidence="2">
    <location>
        <begin position="28"/>
        <end position="117"/>
    </location>
</feature>
<evidence type="ECO:0000259" key="2">
    <source>
        <dbReference type="Pfam" id="PF01337"/>
    </source>
</evidence>
<evidence type="ECO:0000256" key="1">
    <source>
        <dbReference type="ARBA" id="ARBA00006845"/>
    </source>
</evidence>
<organism evidence="3 4">
    <name type="scientific">Neptunitalea chrysea</name>
    <dbReference type="NCBI Taxonomy" id="1647581"/>
    <lineage>
        <taxon>Bacteria</taxon>
        <taxon>Pseudomonadati</taxon>
        <taxon>Bacteroidota</taxon>
        <taxon>Flavobacteriia</taxon>
        <taxon>Flavobacteriales</taxon>
        <taxon>Flavobacteriaceae</taxon>
        <taxon>Neptunitalea</taxon>
    </lineage>
</organism>
<sequence>MNYQGIVLFNNVDHFDKAINNYEDNDAKIIEFDIEEISNSQQLHFELKSRLYLPSYYNNTFESLLECMLEYEIDEDGLVLIFEQMDKLPFKNLYSLLDVFATVAKAKQEEGLKFVVLAQVDNAYFKLYKPLNTPDFICWNEKEKK</sequence>
<protein>
    <recommendedName>
        <fullName evidence="2">Barstar (barnase inhibitor) domain-containing protein</fullName>
    </recommendedName>
</protein>
<dbReference type="EMBL" id="BRVP01000005">
    <property type="protein sequence ID" value="GLB51995.1"/>
    <property type="molecule type" value="Genomic_DNA"/>
</dbReference>
<dbReference type="Gene3D" id="3.30.370.10">
    <property type="entry name" value="Barstar-like"/>
    <property type="match status" value="1"/>
</dbReference>